<feature type="compositionally biased region" description="Basic and acidic residues" evidence="1">
    <location>
        <begin position="35"/>
        <end position="53"/>
    </location>
</feature>
<feature type="compositionally biased region" description="Polar residues" evidence="1">
    <location>
        <begin position="303"/>
        <end position="318"/>
    </location>
</feature>
<feature type="region of interest" description="Disordered" evidence="1">
    <location>
        <begin position="194"/>
        <end position="228"/>
    </location>
</feature>
<dbReference type="EMBL" id="JH711587">
    <property type="protein sequence ID" value="EIW75783.1"/>
    <property type="molecule type" value="Genomic_DNA"/>
</dbReference>
<dbReference type="KEGG" id="cput:CONPUDRAFT_146917"/>
<protein>
    <submittedName>
        <fullName evidence="2">Uncharacterized protein</fullName>
    </submittedName>
</protein>
<feature type="compositionally biased region" description="Polar residues" evidence="1">
    <location>
        <begin position="17"/>
        <end position="30"/>
    </location>
</feature>
<reference evidence="3" key="1">
    <citation type="journal article" date="2012" name="Science">
        <title>The Paleozoic origin of enzymatic lignin decomposition reconstructed from 31 fungal genomes.</title>
        <authorList>
            <person name="Floudas D."/>
            <person name="Binder M."/>
            <person name="Riley R."/>
            <person name="Barry K."/>
            <person name="Blanchette R.A."/>
            <person name="Henrissat B."/>
            <person name="Martinez A.T."/>
            <person name="Otillar R."/>
            <person name="Spatafora J.W."/>
            <person name="Yadav J.S."/>
            <person name="Aerts A."/>
            <person name="Benoit I."/>
            <person name="Boyd A."/>
            <person name="Carlson A."/>
            <person name="Copeland A."/>
            <person name="Coutinho P.M."/>
            <person name="de Vries R.P."/>
            <person name="Ferreira P."/>
            <person name="Findley K."/>
            <person name="Foster B."/>
            <person name="Gaskell J."/>
            <person name="Glotzer D."/>
            <person name="Gorecki P."/>
            <person name="Heitman J."/>
            <person name="Hesse C."/>
            <person name="Hori C."/>
            <person name="Igarashi K."/>
            <person name="Jurgens J.A."/>
            <person name="Kallen N."/>
            <person name="Kersten P."/>
            <person name="Kohler A."/>
            <person name="Kuees U."/>
            <person name="Kumar T.K.A."/>
            <person name="Kuo A."/>
            <person name="LaButti K."/>
            <person name="Larrondo L.F."/>
            <person name="Lindquist E."/>
            <person name="Ling A."/>
            <person name="Lombard V."/>
            <person name="Lucas S."/>
            <person name="Lundell T."/>
            <person name="Martin R."/>
            <person name="McLaughlin D.J."/>
            <person name="Morgenstern I."/>
            <person name="Morin E."/>
            <person name="Murat C."/>
            <person name="Nagy L.G."/>
            <person name="Nolan M."/>
            <person name="Ohm R.A."/>
            <person name="Patyshakuliyeva A."/>
            <person name="Rokas A."/>
            <person name="Ruiz-Duenas F.J."/>
            <person name="Sabat G."/>
            <person name="Salamov A."/>
            <person name="Samejima M."/>
            <person name="Schmutz J."/>
            <person name="Slot J.C."/>
            <person name="St John F."/>
            <person name="Stenlid J."/>
            <person name="Sun H."/>
            <person name="Sun S."/>
            <person name="Syed K."/>
            <person name="Tsang A."/>
            <person name="Wiebenga A."/>
            <person name="Young D."/>
            <person name="Pisabarro A."/>
            <person name="Eastwood D.C."/>
            <person name="Martin F."/>
            <person name="Cullen D."/>
            <person name="Grigoriev I.V."/>
            <person name="Hibbett D.S."/>
        </authorList>
    </citation>
    <scope>NUCLEOTIDE SEQUENCE [LARGE SCALE GENOMIC DNA]</scope>
    <source>
        <strain evidence="3">RWD-64-598 SS2</strain>
    </source>
</reference>
<gene>
    <name evidence="2" type="ORF">CONPUDRAFT_146917</name>
</gene>
<feature type="compositionally biased region" description="Polar residues" evidence="1">
    <location>
        <begin position="81"/>
        <end position="96"/>
    </location>
</feature>
<dbReference type="AlphaFoldDB" id="A0A5M3M9K2"/>
<keyword evidence="3" id="KW-1185">Reference proteome</keyword>
<accession>A0A5M3M9K2</accession>
<dbReference type="Proteomes" id="UP000053558">
    <property type="component" value="Unassembled WGS sequence"/>
</dbReference>
<comment type="caution">
    <text evidence="2">The sequence shown here is derived from an EMBL/GenBank/DDBJ whole genome shotgun (WGS) entry which is preliminary data.</text>
</comment>
<feature type="region of interest" description="Disordered" evidence="1">
    <location>
        <begin position="266"/>
        <end position="356"/>
    </location>
</feature>
<feature type="compositionally biased region" description="Low complexity" evidence="1">
    <location>
        <begin position="266"/>
        <end position="298"/>
    </location>
</feature>
<dbReference type="GeneID" id="19202258"/>
<feature type="compositionally biased region" description="Basic and acidic residues" evidence="1">
    <location>
        <begin position="66"/>
        <end position="76"/>
    </location>
</feature>
<evidence type="ECO:0000313" key="3">
    <source>
        <dbReference type="Proteomes" id="UP000053558"/>
    </source>
</evidence>
<name>A0A5M3M9K2_CONPW</name>
<evidence type="ECO:0000256" key="1">
    <source>
        <dbReference type="SAM" id="MobiDB-lite"/>
    </source>
</evidence>
<feature type="region of interest" description="Disordered" evidence="1">
    <location>
        <begin position="1"/>
        <end position="96"/>
    </location>
</feature>
<proteinExistence type="predicted"/>
<organism evidence="2 3">
    <name type="scientific">Coniophora puteana (strain RWD-64-598)</name>
    <name type="common">Brown rot fungus</name>
    <dbReference type="NCBI Taxonomy" id="741705"/>
    <lineage>
        <taxon>Eukaryota</taxon>
        <taxon>Fungi</taxon>
        <taxon>Dikarya</taxon>
        <taxon>Basidiomycota</taxon>
        <taxon>Agaricomycotina</taxon>
        <taxon>Agaricomycetes</taxon>
        <taxon>Agaricomycetidae</taxon>
        <taxon>Boletales</taxon>
        <taxon>Coniophorineae</taxon>
        <taxon>Coniophoraceae</taxon>
        <taxon>Coniophora</taxon>
    </lineage>
</organism>
<sequence>MDVPIQRILDSKDDSGSEASDSGVSVTTFFYQGRGVDKGKTRQRGDSKSRTNDDGSDDLVLPNTGPRKDTKPRPEDFLDIETNSGTQSNAGTKRVTTNSVSRFAGLLQRTGRHRNLRSNSDNSEHNAQHTRGYFNRARNLFRGIWAHAEAVRGNDDVRRREDLVTPGLRASPHTSRVSEYIAPAKSKLFIAIAGPSTSERNSPRRDCSHTTQVDDNVSGAGSGSIRSETSDNPIVNALCFCIWPCFDACIERNHAAGPAEVVPEPAQTSVAPLPGAAGSSPADMQGAASSSHQAAGAAEIPTDSASTPRHTYPPSSRMPTAVELSTRARFPGTSSARVDTAEGLCPRSQATGSPSA</sequence>
<dbReference type="RefSeq" id="XP_007773806.1">
    <property type="nucleotide sequence ID" value="XM_007775616.1"/>
</dbReference>
<evidence type="ECO:0000313" key="2">
    <source>
        <dbReference type="EMBL" id="EIW75783.1"/>
    </source>
</evidence>